<dbReference type="SUPFAM" id="SSF54236">
    <property type="entry name" value="Ubiquitin-like"/>
    <property type="match status" value="1"/>
</dbReference>
<dbReference type="Proteomes" id="UP001055439">
    <property type="component" value="Chromosome 8"/>
</dbReference>
<dbReference type="InterPro" id="IPR029071">
    <property type="entry name" value="Ubiquitin-like_domsf"/>
</dbReference>
<evidence type="ECO:0000259" key="6">
    <source>
        <dbReference type="PROSITE" id="PS51294"/>
    </source>
</evidence>
<dbReference type="InterPro" id="IPR009057">
    <property type="entry name" value="Homeodomain-like_sf"/>
</dbReference>
<feature type="domain" description="HTH myb-type" evidence="6">
    <location>
        <begin position="1138"/>
        <end position="1196"/>
    </location>
</feature>
<sequence>MDSKDEKPVGGGFFSAITSSVRNWGSAVNKSVNGWPHISWWSLSMSSNFLFLKLLGYEGLEVINPDGGTEDAEAEAQRGRWKQEDRDGYWKMMHKYIGSDVTSMVTLPVLIFEPMTMLQRMAELMEYCHLLDLADECEDPYMRLVYASSWAISIYFAYQRMWKPFNPILGETYEMTNHGGLTFIAEQVSHHPPMSAAHAENEHFTYDITSKLKTKFLGNSLDVYPVGRTRVKLKKDGVILDLVPPPTKVWRVAATPEKDKFQYTHFAHKINSFDTASRKLLASDSRLRPDRYALEKGDMSKAGAEKSSLEERQRAEKRNREAKGHQFTPRWFNMTGEVTPTPWGDLEVYEYNGRYTEHRARIDSSGSIDEIDINTIEFNPWQVPKCFEMPFPNLSPPLVCLSLKLEKPWGTKVFFDCKFSQLVKNARPSDGGIGDTRTPGFPSDGEFAGILKLFQRSEGDFETWKRICPRIAFLEDSAPFPGGLPRMGLEGALEVSFLQNSGDFVPILLNYVRTDLLPKQFIWKIRPRFRRYTRLDYGFSGCQVPAMLRFPKSAKVRKRSARRKVKNKQLCAIDLLATVAGELLSERENCAPSPQCIDKTSGTTNTSKASANLDHLCQKEPLKIEPFDQHSCNDAVLGLEVATKRQISCGSTEHLHILRPKDSGPASLLVKYDISDAIAQESKTLNNRVDISYSAAYAIAGRCGTERNLPASPKVEGDGLTGFQESENQMPGNGLDINAVSIYSMEDSMDLDTKPPALVSSDSSTEVPVCWNYLPSNSSLPKQECGMEHVVDRDDDDNSSGCTHLSTITKKACRPQCIGNHQVRKLSTLKYWRQAPNILKYSHFSDYGTYARLSSLLGFNYVSLTDTEKKHSLHGKKIYYTRQRTQRSYCKRRKLFEHCLVSTSNGGMYSGDIPNLCEMGGIGVEAHDPCTAVVDTNDASSSQTEQSSSYNSVKLRIKSFMVPELFIEIPETATVGSLKQTVMEAVTAFLQGGMRIGVLLQGKKVRDDNKTLRQTGISCSDKLDNLGFTLEPGPAQTPPPLTNLRGPHFLCLDDAVEPLARIPPGALSIEQEDTDSTPQAVRTSSPVSDHEPIHSPTDASSLDQTPADKLALVALPPVSIEALAVVPLCKPRHPEHVQRRIRRPFSVAEVEALVQAVEKLGTGRWRDVKLRAFDSAKHRTYVDLKDKWKTLVHTARISPQQRRGEPVPQELLDRVLSAQAYWSQQQAKLHAKPPAAEPCLLL</sequence>
<dbReference type="InterPro" id="IPR031105">
    <property type="entry name" value="TRP_plant"/>
</dbReference>
<keyword evidence="8" id="KW-1185">Reference proteome</keyword>
<dbReference type="InterPro" id="IPR001005">
    <property type="entry name" value="SANT/Myb"/>
</dbReference>
<dbReference type="Gene3D" id="1.10.246.220">
    <property type="match status" value="1"/>
</dbReference>
<dbReference type="PROSITE" id="PS51294">
    <property type="entry name" value="HTH_MYB"/>
    <property type="match status" value="1"/>
</dbReference>
<dbReference type="PROSITE" id="PS50090">
    <property type="entry name" value="MYB_LIKE"/>
    <property type="match status" value="1"/>
</dbReference>
<dbReference type="CDD" id="cd11660">
    <property type="entry name" value="SANT_TRF"/>
    <property type="match status" value="1"/>
</dbReference>
<evidence type="ECO:0000256" key="2">
    <source>
        <dbReference type="RuleBase" id="RU003844"/>
    </source>
</evidence>
<dbReference type="PANTHER" id="PTHR21717:SF70">
    <property type="entry name" value="TELOMERE REPEAT-BINDING PROTEIN 2-RELATED"/>
    <property type="match status" value="1"/>
</dbReference>
<feature type="compositionally biased region" description="Polar residues" evidence="3">
    <location>
        <begin position="1076"/>
        <end position="1087"/>
    </location>
</feature>
<protein>
    <submittedName>
        <fullName evidence="7">SANT</fullName>
    </submittedName>
</protein>
<dbReference type="SUPFAM" id="SSF46689">
    <property type="entry name" value="Homeodomain-like"/>
    <property type="match status" value="1"/>
</dbReference>
<dbReference type="Pfam" id="PF23603">
    <property type="entry name" value="Ubiquitin_TPR1"/>
    <property type="match status" value="1"/>
</dbReference>
<dbReference type="InterPro" id="IPR000626">
    <property type="entry name" value="Ubiquitin-like_dom"/>
</dbReference>
<dbReference type="PANTHER" id="PTHR21717">
    <property type="entry name" value="TELOMERIC REPEAT BINDING PROTEIN"/>
    <property type="match status" value="1"/>
</dbReference>
<dbReference type="GO" id="GO:0042162">
    <property type="term" value="F:telomeric DNA binding"/>
    <property type="evidence" value="ECO:0007669"/>
    <property type="project" value="UniProtKB-ARBA"/>
</dbReference>
<dbReference type="SMART" id="SM00717">
    <property type="entry name" value="SANT"/>
    <property type="match status" value="1"/>
</dbReference>
<dbReference type="InterPro" id="IPR037239">
    <property type="entry name" value="OSBP_sf"/>
</dbReference>
<evidence type="ECO:0000313" key="8">
    <source>
        <dbReference type="Proteomes" id="UP001055439"/>
    </source>
</evidence>
<dbReference type="Gene3D" id="3.30.70.3490">
    <property type="match status" value="1"/>
</dbReference>
<dbReference type="OrthoDB" id="2020981at2759"/>
<dbReference type="InterPro" id="IPR000648">
    <property type="entry name" value="Oxysterol-bd"/>
</dbReference>
<gene>
    <name evidence="7" type="ORF">MUK42_06371</name>
</gene>
<accession>A0A9E7HE79</accession>
<keyword evidence="1" id="KW-0238">DNA-binding</keyword>
<organism evidence="7 8">
    <name type="scientific">Musa troglodytarum</name>
    <name type="common">fe'i banana</name>
    <dbReference type="NCBI Taxonomy" id="320322"/>
    <lineage>
        <taxon>Eukaryota</taxon>
        <taxon>Viridiplantae</taxon>
        <taxon>Streptophyta</taxon>
        <taxon>Embryophyta</taxon>
        <taxon>Tracheophyta</taxon>
        <taxon>Spermatophyta</taxon>
        <taxon>Magnoliopsida</taxon>
        <taxon>Liliopsida</taxon>
        <taxon>Zingiberales</taxon>
        <taxon>Musaceae</taxon>
        <taxon>Musa</taxon>
    </lineage>
</organism>
<evidence type="ECO:0000259" key="4">
    <source>
        <dbReference type="PROSITE" id="PS50053"/>
    </source>
</evidence>
<comment type="similarity">
    <text evidence="2">Belongs to the OSBP family.</text>
</comment>
<dbReference type="PROSITE" id="PS01013">
    <property type="entry name" value="OSBP"/>
    <property type="match status" value="1"/>
</dbReference>
<dbReference type="Pfam" id="PF01237">
    <property type="entry name" value="Oxysterol_BP"/>
    <property type="match status" value="2"/>
</dbReference>
<dbReference type="InterPro" id="IPR017930">
    <property type="entry name" value="Myb_dom"/>
</dbReference>
<evidence type="ECO:0000256" key="1">
    <source>
        <dbReference type="ARBA" id="ARBA00023125"/>
    </source>
</evidence>
<dbReference type="Gene3D" id="2.40.160.120">
    <property type="match status" value="1"/>
</dbReference>
<evidence type="ECO:0000313" key="7">
    <source>
        <dbReference type="EMBL" id="URE31920.1"/>
    </source>
</evidence>
<dbReference type="PROSITE" id="PS50053">
    <property type="entry name" value="UBIQUITIN_2"/>
    <property type="match status" value="1"/>
</dbReference>
<name>A0A9E7HE79_9LILI</name>
<feature type="domain" description="Myb-like" evidence="5">
    <location>
        <begin position="1137"/>
        <end position="1192"/>
    </location>
</feature>
<reference evidence="7" key="1">
    <citation type="submission" date="2022-05" db="EMBL/GenBank/DDBJ databases">
        <title>The Musa troglodytarum L. genome provides insights into the mechanism of non-climacteric behaviour and enrichment of carotenoids.</title>
        <authorList>
            <person name="Wang J."/>
        </authorList>
    </citation>
    <scope>NUCLEOTIDE SEQUENCE</scope>
    <source>
        <tissue evidence="7">Leaf</tissue>
    </source>
</reference>
<feature type="domain" description="Ubiquitin-like" evidence="4">
    <location>
        <begin position="953"/>
        <end position="1018"/>
    </location>
</feature>
<feature type="region of interest" description="Disordered" evidence="3">
    <location>
        <begin position="292"/>
        <end position="324"/>
    </location>
</feature>
<dbReference type="AlphaFoldDB" id="A0A9E7HE79"/>
<dbReference type="EMBL" id="CP097510">
    <property type="protein sequence ID" value="URE31920.1"/>
    <property type="molecule type" value="Genomic_DNA"/>
</dbReference>
<dbReference type="InterPro" id="IPR018494">
    <property type="entry name" value="Oxysterol-bd_CS"/>
</dbReference>
<evidence type="ECO:0000259" key="5">
    <source>
        <dbReference type="PROSITE" id="PS50090"/>
    </source>
</evidence>
<feature type="region of interest" description="Disordered" evidence="3">
    <location>
        <begin position="1068"/>
        <end position="1104"/>
    </location>
</feature>
<evidence type="ECO:0000256" key="3">
    <source>
        <dbReference type="SAM" id="MobiDB-lite"/>
    </source>
</evidence>
<dbReference type="SUPFAM" id="SSF144000">
    <property type="entry name" value="Oxysterol-binding protein-like"/>
    <property type="match status" value="1"/>
</dbReference>
<dbReference type="FunFam" id="3.30.70.3490:FF:000008">
    <property type="entry name" value="Oxysterol-binding protein-related protein 3C"/>
    <property type="match status" value="1"/>
</dbReference>
<dbReference type="InterPro" id="IPR057625">
    <property type="entry name" value="TPR1-6-like_ubiquitin"/>
</dbReference>
<proteinExistence type="inferred from homology"/>
<dbReference type="GO" id="GO:0008289">
    <property type="term" value="F:lipid binding"/>
    <property type="evidence" value="ECO:0007669"/>
    <property type="project" value="InterPro"/>
</dbReference>